<evidence type="ECO:0000256" key="1">
    <source>
        <dbReference type="ARBA" id="ARBA00005336"/>
    </source>
</evidence>
<dbReference type="RefSeq" id="WP_190265613.1">
    <property type="nucleotide sequence ID" value="NZ_BAABAD010000003.1"/>
</dbReference>
<evidence type="ECO:0000256" key="2">
    <source>
        <dbReference type="ARBA" id="ARBA00022801"/>
    </source>
</evidence>
<name>A0ABR7W6K6_9ACTN</name>
<dbReference type="SMART" id="SM01217">
    <property type="entry name" value="Fn3_like"/>
    <property type="match status" value="1"/>
</dbReference>
<evidence type="ECO:0000313" key="5">
    <source>
        <dbReference type="Proteomes" id="UP000602395"/>
    </source>
</evidence>
<dbReference type="InterPro" id="IPR036962">
    <property type="entry name" value="Glyco_hydro_3_N_sf"/>
</dbReference>
<dbReference type="Gene3D" id="2.60.40.10">
    <property type="entry name" value="Immunoglobulins"/>
    <property type="match status" value="1"/>
</dbReference>
<dbReference type="PRINTS" id="PR00133">
    <property type="entry name" value="GLHYDRLASE3"/>
</dbReference>
<dbReference type="InterPro" id="IPR013783">
    <property type="entry name" value="Ig-like_fold"/>
</dbReference>
<dbReference type="InterPro" id="IPR002772">
    <property type="entry name" value="Glyco_hydro_3_C"/>
</dbReference>
<dbReference type="SUPFAM" id="SSF51445">
    <property type="entry name" value="(Trans)glycosidases"/>
    <property type="match status" value="1"/>
</dbReference>
<dbReference type="InterPro" id="IPR036881">
    <property type="entry name" value="Glyco_hydro_3_C_sf"/>
</dbReference>
<dbReference type="Pfam" id="PF00933">
    <property type="entry name" value="Glyco_hydro_3"/>
    <property type="match status" value="1"/>
</dbReference>
<dbReference type="EMBL" id="JACWMS010000001">
    <property type="protein sequence ID" value="MBD1318454.1"/>
    <property type="molecule type" value="Genomic_DNA"/>
</dbReference>
<dbReference type="PANTHER" id="PTHR42715">
    <property type="entry name" value="BETA-GLUCOSIDASE"/>
    <property type="match status" value="1"/>
</dbReference>
<comment type="caution">
    <text evidence="4">The sequence shown here is derived from an EMBL/GenBank/DDBJ whole genome shotgun (WGS) entry which is preliminary data.</text>
</comment>
<dbReference type="Gene3D" id="3.20.20.300">
    <property type="entry name" value="Glycoside hydrolase, family 3, N-terminal domain"/>
    <property type="match status" value="1"/>
</dbReference>
<dbReference type="GO" id="GO:0016787">
    <property type="term" value="F:hydrolase activity"/>
    <property type="evidence" value="ECO:0007669"/>
    <property type="project" value="UniProtKB-KW"/>
</dbReference>
<accession>A0ABR7W6K6</accession>
<evidence type="ECO:0000259" key="3">
    <source>
        <dbReference type="SMART" id="SM01217"/>
    </source>
</evidence>
<dbReference type="SUPFAM" id="SSF52279">
    <property type="entry name" value="Beta-D-glucan exohydrolase, C-terminal domain"/>
    <property type="match status" value="1"/>
</dbReference>
<dbReference type="Proteomes" id="UP000602395">
    <property type="component" value="Unassembled WGS sequence"/>
</dbReference>
<dbReference type="Pfam" id="PF14310">
    <property type="entry name" value="Fn3-like"/>
    <property type="match status" value="1"/>
</dbReference>
<dbReference type="Pfam" id="PF01915">
    <property type="entry name" value="Glyco_hydro_3_C"/>
    <property type="match status" value="1"/>
</dbReference>
<dbReference type="PANTHER" id="PTHR42715:SF10">
    <property type="entry name" value="BETA-GLUCOSIDASE"/>
    <property type="match status" value="1"/>
</dbReference>
<dbReference type="Gene3D" id="3.40.50.1700">
    <property type="entry name" value="Glycoside hydrolase family 3 C-terminal domain"/>
    <property type="match status" value="1"/>
</dbReference>
<proteinExistence type="inferred from homology"/>
<keyword evidence="5" id="KW-1185">Reference proteome</keyword>
<dbReference type="InterPro" id="IPR050288">
    <property type="entry name" value="Cellulose_deg_GH3"/>
</dbReference>
<dbReference type="InterPro" id="IPR017853">
    <property type="entry name" value="GH"/>
</dbReference>
<protein>
    <submittedName>
        <fullName evidence="4">Glycoside hydrolase family 3 C-terminal domain-containing protein</fullName>
    </submittedName>
</protein>
<keyword evidence="2 4" id="KW-0378">Hydrolase</keyword>
<organism evidence="4 5">
    <name type="scientific">Gordonia hankookensis</name>
    <dbReference type="NCBI Taxonomy" id="589403"/>
    <lineage>
        <taxon>Bacteria</taxon>
        <taxon>Bacillati</taxon>
        <taxon>Actinomycetota</taxon>
        <taxon>Actinomycetes</taxon>
        <taxon>Mycobacteriales</taxon>
        <taxon>Gordoniaceae</taxon>
        <taxon>Gordonia</taxon>
    </lineage>
</organism>
<gene>
    <name evidence="4" type="ORF">IDF66_02555</name>
</gene>
<feature type="domain" description="Fibronectin type III-like" evidence="3">
    <location>
        <begin position="600"/>
        <end position="670"/>
    </location>
</feature>
<comment type="similarity">
    <text evidence="1">Belongs to the glycosyl hydrolase 3 family.</text>
</comment>
<dbReference type="InterPro" id="IPR001764">
    <property type="entry name" value="Glyco_hydro_3_N"/>
</dbReference>
<reference evidence="4 5" key="1">
    <citation type="submission" date="2020-09" db="EMBL/GenBank/DDBJ databases">
        <title>Novel species in genus Gordonia.</title>
        <authorList>
            <person name="Zhang G."/>
        </authorList>
    </citation>
    <scope>NUCLEOTIDE SEQUENCE [LARGE SCALE GENOMIC DNA]</scope>
    <source>
        <strain evidence="4 5">ON-33</strain>
    </source>
</reference>
<sequence length="754" mass="80381">MPTQTPFPSRPGDHHRRAVEIVADLSTAQKAALTSGASFWHTVGFADHGVEPLMLTDGPHGIRKQAGDADALGINDSVPAVCFPPAVAMASSFDTAAIERVGDALGAECIAERVGVILGPGVNIKRSLLGGRNFEYLSEDPYLTGRIGAALVRGVQHHGIGTSVKHFAVNNQEHERLRVSADVDDRPLHEIYLRAFEYIVRTEQPWTIMASYNKINGVYATENTWLLTETLRGRWGFDGLVVSDWMAVDDRVAALSAGLDLEMPSSGDVGPGAVRAAVDRGEVAGAVLDAAACRVVELALAAAEHGADVTPYDREAHHSLAREVARRCPVLLKNDAVEGLGPVLPLARSTSVAVIGEFARTPRYQGGGSSKINPFRLDVALDEMRLLADPDAVSFAPGFVVGATESDDVLIREALEAARRAEVAVVFLGLGDDDESEGFDRTDWRLPAPQLELLGRVVEENPRTVVVLSNGSVVDLTEVDAAPAVLEGWLLGQAGGGAIADILYGVADPSGRLAETIPVRLADSPSFLDFPGEQLHVRYGEGIFVGYRWYDARDLPVRYPFGHGLSYTTMEFDDLEVRATEAGLELDVTVSNAGGRAGRAVAQVYLGLDDSVVARPPRELKAVGIADLEPGGSRRLGLRIPRSELAYWDRVAGDWVVEAGTYRVEVGASSRDIRVSGAVEVAGDERTAPVGPSSTVGEVLDHPVAGPEFRSRIAATMGVDELDPAILMMVSSFPIGRISPMLGLDAAALDDLLA</sequence>
<evidence type="ECO:0000313" key="4">
    <source>
        <dbReference type="EMBL" id="MBD1318454.1"/>
    </source>
</evidence>
<dbReference type="InterPro" id="IPR026891">
    <property type="entry name" value="Fn3-like"/>
</dbReference>